<gene>
    <name evidence="2" type="ORF">EJO69_11740</name>
</gene>
<evidence type="ECO:0000259" key="1">
    <source>
        <dbReference type="Pfam" id="PF01636"/>
    </source>
</evidence>
<dbReference type="SUPFAM" id="SSF56112">
    <property type="entry name" value="Protein kinase-like (PK-like)"/>
    <property type="match status" value="1"/>
</dbReference>
<dbReference type="OrthoDB" id="3806873at2"/>
<reference evidence="2 3" key="1">
    <citation type="submission" date="2018-12" db="EMBL/GenBank/DDBJ databases">
        <title>Complete genome sequence of Flaviflexus salsibiostraticola KCTC 33148.</title>
        <authorList>
            <person name="Bae J.-W."/>
        </authorList>
    </citation>
    <scope>NUCLEOTIDE SEQUENCE [LARGE SCALE GENOMIC DNA]</scope>
    <source>
        <strain evidence="2 3">KCTC 33148</strain>
    </source>
</reference>
<dbReference type="GO" id="GO:0016740">
    <property type="term" value="F:transferase activity"/>
    <property type="evidence" value="ECO:0007669"/>
    <property type="project" value="UniProtKB-KW"/>
</dbReference>
<dbReference type="PANTHER" id="PTHR21310:SF15">
    <property type="entry name" value="AMINOGLYCOSIDE PHOSPHOTRANSFERASE DOMAIN-CONTAINING PROTEIN"/>
    <property type="match status" value="1"/>
</dbReference>
<dbReference type="EMBL" id="CP034438">
    <property type="protein sequence ID" value="AZN31181.1"/>
    <property type="molecule type" value="Genomic_DNA"/>
</dbReference>
<keyword evidence="2" id="KW-0808">Transferase</keyword>
<dbReference type="InterPro" id="IPR002575">
    <property type="entry name" value="Aminoglycoside_PTrfase"/>
</dbReference>
<name>A0A3Q8WW16_9ACTO</name>
<dbReference type="CDD" id="cd05152">
    <property type="entry name" value="MPH2"/>
    <property type="match status" value="1"/>
</dbReference>
<sequence>MGLDYRVVIGCAEGQGWVLRIPRRPGLHAPSMVERRVLELVAPALSVPVPDWRIHTPELIAYPLLPGSPGLTIESGEPIFHIDIASLVYAESMGDLLYELHAVNTDHAATTGVPVRSPEEVRAHWATTIEQVAGDFTIADALIDRWRAWLDDDSYWPGQSVLTHGEIYPAHTLIDGERITAVLDWTTAEVGDPARDFAIYHSIAPPAAFRAMADRYVTRGGEVWPRLEEHCIELMSTAPLSYALYALQTGDPDHRAAAQAGLAG</sequence>
<dbReference type="InterPro" id="IPR051678">
    <property type="entry name" value="AGP_Transferase"/>
</dbReference>
<dbReference type="Proteomes" id="UP000270021">
    <property type="component" value="Chromosome"/>
</dbReference>
<keyword evidence="3" id="KW-1185">Reference proteome</keyword>
<feature type="domain" description="Aminoglycoside phosphotransferase" evidence="1">
    <location>
        <begin position="15"/>
        <end position="229"/>
    </location>
</feature>
<dbReference type="Pfam" id="PF01636">
    <property type="entry name" value="APH"/>
    <property type="match status" value="1"/>
</dbReference>
<evidence type="ECO:0000313" key="3">
    <source>
        <dbReference type="Proteomes" id="UP000270021"/>
    </source>
</evidence>
<protein>
    <submittedName>
        <fullName evidence="2">Aminoglycoside phosphotransferase</fullName>
    </submittedName>
</protein>
<proteinExistence type="predicted"/>
<dbReference type="PANTHER" id="PTHR21310">
    <property type="entry name" value="AMINOGLYCOSIDE PHOSPHOTRANSFERASE-RELATED-RELATED"/>
    <property type="match status" value="1"/>
</dbReference>
<accession>A0A3Q8WW16</accession>
<dbReference type="KEGG" id="fsl:EJO69_11740"/>
<dbReference type="Gene3D" id="3.30.200.20">
    <property type="entry name" value="Phosphorylase Kinase, domain 1"/>
    <property type="match status" value="1"/>
</dbReference>
<evidence type="ECO:0000313" key="2">
    <source>
        <dbReference type="EMBL" id="AZN31181.1"/>
    </source>
</evidence>
<dbReference type="InterPro" id="IPR011009">
    <property type="entry name" value="Kinase-like_dom_sf"/>
</dbReference>
<organism evidence="2 3">
    <name type="scientific">Flaviflexus salsibiostraticola</name>
    <dbReference type="NCBI Taxonomy" id="1282737"/>
    <lineage>
        <taxon>Bacteria</taxon>
        <taxon>Bacillati</taxon>
        <taxon>Actinomycetota</taxon>
        <taxon>Actinomycetes</taxon>
        <taxon>Actinomycetales</taxon>
        <taxon>Actinomycetaceae</taxon>
        <taxon>Flaviflexus</taxon>
    </lineage>
</organism>
<dbReference type="Gene3D" id="3.90.1200.10">
    <property type="match status" value="1"/>
</dbReference>
<dbReference type="AlphaFoldDB" id="A0A3Q8WW16"/>